<dbReference type="Proteomes" id="UP000004728">
    <property type="component" value="Unassembled WGS sequence"/>
</dbReference>
<organism evidence="8 9">
    <name type="scientific">Novosphingobium nitrogenifigens DSM 19370</name>
    <dbReference type="NCBI Taxonomy" id="983920"/>
    <lineage>
        <taxon>Bacteria</taxon>
        <taxon>Pseudomonadati</taxon>
        <taxon>Pseudomonadota</taxon>
        <taxon>Alphaproteobacteria</taxon>
        <taxon>Sphingomonadales</taxon>
        <taxon>Sphingomonadaceae</taxon>
        <taxon>Novosphingobium</taxon>
    </lineage>
</organism>
<evidence type="ECO:0000313" key="8">
    <source>
        <dbReference type="EMBL" id="EGD60222.1"/>
    </source>
</evidence>
<feature type="domain" description="tRNA(Ile)-lysidine/2-thiocytidine synthase N-terminal" evidence="7">
    <location>
        <begin position="30"/>
        <end position="205"/>
    </location>
</feature>
<keyword evidence="3 6" id="KW-0547">Nucleotide-binding</keyword>
<dbReference type="EC" id="6.3.4.19" evidence="6"/>
<keyword evidence="4 6" id="KW-0067">ATP-binding</keyword>
<comment type="domain">
    <text evidence="6">The N-terminal region contains the highly conserved SGGXDS motif, predicted to be a P-loop motif involved in ATP binding.</text>
</comment>
<dbReference type="HOGENOM" id="CLU_018869_3_0_5"/>
<feature type="binding site" evidence="6">
    <location>
        <begin position="34"/>
        <end position="39"/>
    </location>
    <ligand>
        <name>ATP</name>
        <dbReference type="ChEBI" id="CHEBI:30616"/>
    </ligand>
</feature>
<sequence length="322" mass="34078">MSPPQLAWDAAVAAFAADWGRIFPEGTPVGLAVSGGPDSLALLLLAHAVLPAQGFAVATVDHGLRAESAGEAAMVAHLCAERGIAHDTLRISLAPGSAIQERARAARYRALEDWRVGRGLTALVTAHHADDQAETLVMRLNRGAGLRGLAAMRARVPVPGGEGVLLRPLLGWARADLAALLGDRGIAAVDDPSNRDVRFERVRVRMGLGGADWIDPAGLAQAADHLAEADAALEWVADRLAAGFGGDEGEIALPDEVLPRTLTLRLLERVIARLGGKTPRGRDLARWHDRLAQGEVATLAGIRGDGRTRPWRFTRAPPHRAG</sequence>
<name>F1Z5W2_9SPHN</name>
<accession>F1Z5W2</accession>
<dbReference type="eggNOG" id="COG0037">
    <property type="taxonomic scope" value="Bacteria"/>
</dbReference>
<protein>
    <recommendedName>
        <fullName evidence="6">tRNA(Ile)-lysidine synthase</fullName>
        <ecNumber evidence="6">6.3.4.19</ecNumber>
    </recommendedName>
    <alternativeName>
        <fullName evidence="6">tRNA(Ile)-2-lysyl-cytidine synthase</fullName>
    </alternativeName>
    <alternativeName>
        <fullName evidence="6">tRNA(Ile)-lysidine synthetase</fullName>
    </alternativeName>
</protein>
<evidence type="ECO:0000256" key="5">
    <source>
        <dbReference type="ARBA" id="ARBA00048539"/>
    </source>
</evidence>
<comment type="caution">
    <text evidence="8">The sequence shown here is derived from an EMBL/GenBank/DDBJ whole genome shotgun (WGS) entry which is preliminary data.</text>
</comment>
<keyword evidence="2 6" id="KW-0819">tRNA processing</keyword>
<dbReference type="AlphaFoldDB" id="F1Z5W2"/>
<dbReference type="CDD" id="cd01992">
    <property type="entry name" value="TilS_N"/>
    <property type="match status" value="1"/>
</dbReference>
<proteinExistence type="inferred from homology"/>
<comment type="similarity">
    <text evidence="6">Belongs to the tRNA(Ile)-lysidine synthase family.</text>
</comment>
<dbReference type="GO" id="GO:0005737">
    <property type="term" value="C:cytoplasm"/>
    <property type="evidence" value="ECO:0007669"/>
    <property type="project" value="UniProtKB-SubCell"/>
</dbReference>
<dbReference type="SUPFAM" id="SSF52402">
    <property type="entry name" value="Adenine nucleotide alpha hydrolases-like"/>
    <property type="match status" value="1"/>
</dbReference>
<evidence type="ECO:0000256" key="2">
    <source>
        <dbReference type="ARBA" id="ARBA00022694"/>
    </source>
</evidence>
<keyword evidence="1 6" id="KW-0436">Ligase</keyword>
<dbReference type="EMBL" id="AEWJ01000023">
    <property type="protein sequence ID" value="EGD60222.1"/>
    <property type="molecule type" value="Genomic_DNA"/>
</dbReference>
<evidence type="ECO:0000313" key="9">
    <source>
        <dbReference type="Proteomes" id="UP000004728"/>
    </source>
</evidence>
<comment type="function">
    <text evidence="6">Ligates lysine onto the cytidine present at position 34 of the AUA codon-specific tRNA(Ile) that contains the anticodon CAU, in an ATP-dependent manner. Cytidine is converted to lysidine, thus changing the amino acid specificity of the tRNA from methionine to isoleucine.</text>
</comment>
<comment type="subcellular location">
    <subcellularLocation>
        <location evidence="6">Cytoplasm</location>
    </subcellularLocation>
</comment>
<dbReference type="PANTHER" id="PTHR43033">
    <property type="entry name" value="TRNA(ILE)-LYSIDINE SYNTHASE-RELATED"/>
    <property type="match status" value="1"/>
</dbReference>
<dbReference type="InterPro" id="IPR011063">
    <property type="entry name" value="TilS/TtcA_N"/>
</dbReference>
<dbReference type="NCBIfam" id="TIGR02432">
    <property type="entry name" value="lysidine_TilS_N"/>
    <property type="match status" value="1"/>
</dbReference>
<gene>
    <name evidence="6" type="primary">tilS</name>
    <name evidence="8" type="ORF">Y88_2096</name>
</gene>
<evidence type="ECO:0000256" key="3">
    <source>
        <dbReference type="ARBA" id="ARBA00022741"/>
    </source>
</evidence>
<dbReference type="InParanoid" id="F1Z5W2"/>
<dbReference type="Pfam" id="PF01171">
    <property type="entry name" value="ATP_bind_3"/>
    <property type="match status" value="1"/>
</dbReference>
<comment type="catalytic activity">
    <reaction evidence="5 6">
        <text>cytidine(34) in tRNA(Ile2) + L-lysine + ATP = lysidine(34) in tRNA(Ile2) + AMP + diphosphate + H(+)</text>
        <dbReference type="Rhea" id="RHEA:43744"/>
        <dbReference type="Rhea" id="RHEA-COMP:10625"/>
        <dbReference type="Rhea" id="RHEA-COMP:10670"/>
        <dbReference type="ChEBI" id="CHEBI:15378"/>
        <dbReference type="ChEBI" id="CHEBI:30616"/>
        <dbReference type="ChEBI" id="CHEBI:32551"/>
        <dbReference type="ChEBI" id="CHEBI:33019"/>
        <dbReference type="ChEBI" id="CHEBI:82748"/>
        <dbReference type="ChEBI" id="CHEBI:83665"/>
        <dbReference type="ChEBI" id="CHEBI:456215"/>
        <dbReference type="EC" id="6.3.4.19"/>
    </reaction>
</comment>
<dbReference type="GO" id="GO:0005524">
    <property type="term" value="F:ATP binding"/>
    <property type="evidence" value="ECO:0007669"/>
    <property type="project" value="UniProtKB-UniRule"/>
</dbReference>
<dbReference type="GO" id="GO:0032267">
    <property type="term" value="F:tRNA(Ile)-lysidine synthase activity"/>
    <property type="evidence" value="ECO:0007669"/>
    <property type="project" value="UniProtKB-EC"/>
</dbReference>
<dbReference type="GO" id="GO:0006400">
    <property type="term" value="P:tRNA modification"/>
    <property type="evidence" value="ECO:0007669"/>
    <property type="project" value="UniProtKB-UniRule"/>
</dbReference>
<dbReference type="InterPro" id="IPR012094">
    <property type="entry name" value="tRNA_Ile_lys_synt"/>
</dbReference>
<dbReference type="InterPro" id="IPR012795">
    <property type="entry name" value="tRNA_Ile_lys_synt_N"/>
</dbReference>
<keyword evidence="6" id="KW-0963">Cytoplasm</keyword>
<dbReference type="RefSeq" id="WP_008069310.1">
    <property type="nucleotide sequence ID" value="NZ_GL876933.1"/>
</dbReference>
<dbReference type="PANTHER" id="PTHR43033:SF1">
    <property type="entry name" value="TRNA(ILE)-LYSIDINE SYNTHASE-RELATED"/>
    <property type="match status" value="1"/>
</dbReference>
<dbReference type="HAMAP" id="MF_01161">
    <property type="entry name" value="tRNA_Ile_lys_synt"/>
    <property type="match status" value="1"/>
</dbReference>
<evidence type="ECO:0000256" key="4">
    <source>
        <dbReference type="ARBA" id="ARBA00022840"/>
    </source>
</evidence>
<evidence type="ECO:0000256" key="6">
    <source>
        <dbReference type="HAMAP-Rule" id="MF_01161"/>
    </source>
</evidence>
<dbReference type="OrthoDB" id="9807403at2"/>
<evidence type="ECO:0000256" key="1">
    <source>
        <dbReference type="ARBA" id="ARBA00022598"/>
    </source>
</evidence>
<dbReference type="STRING" id="983920.Y88_2096"/>
<reference evidence="8 9" key="1">
    <citation type="journal article" date="2012" name="J. Bacteriol.">
        <title>Draft Genome Sequence of Novosphingobium nitrogenifigens Y88T.</title>
        <authorList>
            <person name="Strabala T.J."/>
            <person name="Macdonald L."/>
            <person name="Liu V."/>
            <person name="Smit A.M."/>
        </authorList>
    </citation>
    <scope>NUCLEOTIDE SEQUENCE [LARGE SCALE GENOMIC DNA]</scope>
    <source>
        <strain evidence="8 9">DSM 19370</strain>
    </source>
</reference>
<dbReference type="Gene3D" id="3.40.50.620">
    <property type="entry name" value="HUPs"/>
    <property type="match status" value="1"/>
</dbReference>
<evidence type="ECO:0000259" key="7">
    <source>
        <dbReference type="Pfam" id="PF01171"/>
    </source>
</evidence>
<dbReference type="InterPro" id="IPR014729">
    <property type="entry name" value="Rossmann-like_a/b/a_fold"/>
</dbReference>
<keyword evidence="9" id="KW-1185">Reference proteome</keyword>